<feature type="binding site" evidence="4">
    <location>
        <position position="149"/>
    </location>
    <ligand>
        <name>Mn(2+)</name>
        <dbReference type="ChEBI" id="CHEBI:29035"/>
        <label>1</label>
    </ligand>
</feature>
<dbReference type="SUPFAM" id="SSF52768">
    <property type="entry name" value="Arginase/deacetylase"/>
    <property type="match status" value="1"/>
</dbReference>
<evidence type="ECO:0000256" key="2">
    <source>
        <dbReference type="ARBA" id="ARBA00022723"/>
    </source>
</evidence>
<proteinExistence type="inferred from homology"/>
<gene>
    <name evidence="5" type="primary">speB</name>
    <name evidence="6" type="ORF">KHB02_015740</name>
    <name evidence="5" type="ORF">KHB02_43735</name>
</gene>
<protein>
    <submittedName>
        <fullName evidence="5">Agmatinase</fullName>
        <ecNumber evidence="5">3.5.3.11</ecNumber>
    </submittedName>
</protein>
<dbReference type="Gene3D" id="3.40.800.10">
    <property type="entry name" value="Ureohydrolase domain"/>
    <property type="match status" value="1"/>
</dbReference>
<keyword evidence="4" id="KW-0464">Manganese</keyword>
<evidence type="ECO:0000313" key="7">
    <source>
        <dbReference type="Proteomes" id="UP000677265"/>
    </source>
</evidence>
<evidence type="ECO:0000313" key="6">
    <source>
        <dbReference type="EMBL" id="MCH6266974.1"/>
    </source>
</evidence>
<dbReference type="InterPro" id="IPR005925">
    <property type="entry name" value="Agmatinase-rel"/>
</dbReference>
<evidence type="ECO:0000256" key="3">
    <source>
        <dbReference type="ARBA" id="ARBA00022801"/>
    </source>
</evidence>
<dbReference type="EMBL" id="JAGYPE020000028">
    <property type="protein sequence ID" value="MCH6266974.1"/>
    <property type="molecule type" value="Genomic_DNA"/>
</dbReference>
<organism evidence="5">
    <name type="scientific">Neobacillus citreus</name>
    <dbReference type="NCBI Taxonomy" id="2833578"/>
    <lineage>
        <taxon>Bacteria</taxon>
        <taxon>Bacillati</taxon>
        <taxon>Bacillota</taxon>
        <taxon>Bacilli</taxon>
        <taxon>Bacillales</taxon>
        <taxon>Bacillaceae</taxon>
        <taxon>Neobacillus</taxon>
    </lineage>
</organism>
<keyword evidence="3 5" id="KW-0378">Hydrolase</keyword>
<dbReference type="Pfam" id="PF00491">
    <property type="entry name" value="Arginase"/>
    <property type="match status" value="1"/>
</dbReference>
<dbReference type="PIRSF" id="PIRSF036979">
    <property type="entry name" value="Arginase"/>
    <property type="match status" value="1"/>
</dbReference>
<dbReference type="GO" id="GO:0033389">
    <property type="term" value="P:putrescine biosynthetic process from arginine, via agmatine"/>
    <property type="evidence" value="ECO:0007669"/>
    <property type="project" value="TreeGrafter"/>
</dbReference>
<feature type="binding site" evidence="4">
    <location>
        <position position="125"/>
    </location>
    <ligand>
        <name>Mn(2+)</name>
        <dbReference type="ChEBI" id="CHEBI:29035"/>
        <label>1</label>
    </ligand>
</feature>
<dbReference type="EC" id="3.5.3.11" evidence="5"/>
<keyword evidence="7" id="KW-1185">Reference proteome</keyword>
<dbReference type="InterPro" id="IPR006035">
    <property type="entry name" value="Ureohydrolase"/>
</dbReference>
<dbReference type="PANTHER" id="PTHR11358">
    <property type="entry name" value="ARGINASE/AGMATINASE"/>
    <property type="match status" value="1"/>
</dbReference>
<dbReference type="CDD" id="cd11589">
    <property type="entry name" value="Agmatinase_like_1"/>
    <property type="match status" value="1"/>
</dbReference>
<dbReference type="GO" id="GO:0008783">
    <property type="term" value="F:agmatinase activity"/>
    <property type="evidence" value="ECO:0007669"/>
    <property type="project" value="UniProtKB-EC"/>
</dbReference>
<dbReference type="PROSITE" id="PS51409">
    <property type="entry name" value="ARGINASE_2"/>
    <property type="match status" value="1"/>
</dbReference>
<feature type="binding site" evidence="4">
    <location>
        <position position="234"/>
    </location>
    <ligand>
        <name>Mn(2+)</name>
        <dbReference type="ChEBI" id="CHEBI:29035"/>
        <label>2</label>
    </ligand>
</feature>
<dbReference type="GO" id="GO:0046872">
    <property type="term" value="F:metal ion binding"/>
    <property type="evidence" value="ECO:0007669"/>
    <property type="project" value="UniProtKB-KW"/>
</dbReference>
<feature type="binding site" evidence="4">
    <location>
        <position position="236"/>
    </location>
    <ligand>
        <name>Mn(2+)</name>
        <dbReference type="ChEBI" id="CHEBI:29035"/>
        <label>1</label>
    </ligand>
</feature>
<evidence type="ECO:0000313" key="5">
    <source>
        <dbReference type="EMBL" id="MBS4188295.1"/>
    </source>
</evidence>
<reference evidence="5" key="1">
    <citation type="submission" date="2021-05" db="EMBL/GenBank/DDBJ databases">
        <title>Novel Bacillus species.</title>
        <authorList>
            <person name="Liu G."/>
        </authorList>
    </citation>
    <scope>NUCLEOTIDE SEQUENCE</scope>
    <source>
        <strain evidence="5 7">FJAT-50051</strain>
    </source>
</reference>
<keyword evidence="2 4" id="KW-0479">Metal-binding</keyword>
<feature type="binding site" evidence="4">
    <location>
        <position position="147"/>
    </location>
    <ligand>
        <name>Mn(2+)</name>
        <dbReference type="ChEBI" id="CHEBI:29035"/>
        <label>1</label>
    </ligand>
</feature>
<dbReference type="PANTHER" id="PTHR11358:SF26">
    <property type="entry name" value="GUANIDINO ACID HYDROLASE, MITOCHONDRIAL"/>
    <property type="match status" value="1"/>
</dbReference>
<dbReference type="Proteomes" id="UP000677265">
    <property type="component" value="Unassembled WGS sequence"/>
</dbReference>
<feature type="binding site" evidence="4">
    <location>
        <position position="151"/>
    </location>
    <ligand>
        <name>Mn(2+)</name>
        <dbReference type="ChEBI" id="CHEBI:29035"/>
        <label>1</label>
    </ligand>
</feature>
<comment type="cofactor">
    <cofactor evidence="4">
        <name>Mn(2+)</name>
        <dbReference type="ChEBI" id="CHEBI:29035"/>
    </cofactor>
    <text evidence="4">Binds 2 manganese ions per subunit.</text>
</comment>
<evidence type="ECO:0000256" key="4">
    <source>
        <dbReference type="PIRSR" id="PIRSR036979-1"/>
    </source>
</evidence>
<comment type="caution">
    <text evidence="5">The sequence shown here is derived from an EMBL/GenBank/DDBJ whole genome shotgun (WGS) entry which is preliminary data.</text>
</comment>
<name>A0A942T898_9BACI</name>
<dbReference type="InterPro" id="IPR023696">
    <property type="entry name" value="Ureohydrolase_dom_sf"/>
</dbReference>
<dbReference type="NCBIfam" id="TIGR01230">
    <property type="entry name" value="agmatinase"/>
    <property type="match status" value="1"/>
</dbReference>
<accession>A0A942T898</accession>
<evidence type="ECO:0000256" key="1">
    <source>
        <dbReference type="ARBA" id="ARBA00009227"/>
    </source>
</evidence>
<dbReference type="RefSeq" id="WP_213148078.1">
    <property type="nucleotide sequence ID" value="NZ_JAGYPE020000028.1"/>
</dbReference>
<dbReference type="AlphaFoldDB" id="A0A942T898"/>
<dbReference type="EMBL" id="JAGYPE010000010">
    <property type="protein sequence ID" value="MBS4188295.1"/>
    <property type="molecule type" value="Genomic_DNA"/>
</dbReference>
<sequence>MDKINMPITGICSFAKYPICDDLEKLDADMAVLGVPYDLGVGFLTGCRFGPRRIREVSTHYSRGDAGFYDPELDEVFLAAPLKIVDCGDADVIHGDIQESFNRIEWAVRKIREKGAIPAIMGGDHSISIPIARALEPEGSVTVVQLDAHLDWSDAPGGQRWGNGSPMRRMSEMKHIKGMAQIGLRGLGSSRKEDFDAAKEFNSVLISAKESMEMGVEGILAKIPEGDKYYVTIDIDCFDISLATGTGSPSPGGFSFDFLNDILKGLAKKGEIVCFDLVEVAPQYDPTGGTPRVAAMTMLNFMGHILKHKGTRQNK</sequence>
<comment type="similarity">
    <text evidence="1">Belongs to the arginase family. Agmatinase subfamily.</text>
</comment>